<evidence type="ECO:0000256" key="4">
    <source>
        <dbReference type="ARBA" id="ARBA00022729"/>
    </source>
</evidence>
<keyword evidence="5" id="KW-0472">Membrane</keyword>
<evidence type="ECO:0000256" key="5">
    <source>
        <dbReference type="ARBA" id="ARBA00023136"/>
    </source>
</evidence>
<dbReference type="EMBL" id="JBHSZV010000051">
    <property type="protein sequence ID" value="MFC7063662.1"/>
    <property type="molecule type" value="Genomic_DNA"/>
</dbReference>
<comment type="subcellular location">
    <subcellularLocation>
        <location evidence="1">Cell membrane</location>
        <topology evidence="1">Lipid-anchor</topology>
    </subcellularLocation>
</comment>
<reference evidence="10" key="1">
    <citation type="journal article" date="2019" name="Int. J. Syst. Evol. Microbiol.">
        <title>The Global Catalogue of Microorganisms (GCM) 10K type strain sequencing project: providing services to taxonomists for standard genome sequencing and annotation.</title>
        <authorList>
            <consortium name="The Broad Institute Genomics Platform"/>
            <consortium name="The Broad Institute Genome Sequencing Center for Infectious Disease"/>
            <person name="Wu L."/>
            <person name="Ma J."/>
        </authorList>
    </citation>
    <scope>NUCLEOTIDE SEQUENCE [LARGE SCALE GENOMIC DNA]</scope>
    <source>
        <strain evidence="10">CGMCC 4.1621</strain>
    </source>
</reference>
<dbReference type="InterPro" id="IPR028082">
    <property type="entry name" value="Peripla_BP_I"/>
</dbReference>
<evidence type="ECO:0000313" key="10">
    <source>
        <dbReference type="Proteomes" id="UP001596410"/>
    </source>
</evidence>
<keyword evidence="3" id="KW-1003">Cell membrane</keyword>
<dbReference type="Gene3D" id="3.40.50.2300">
    <property type="match status" value="2"/>
</dbReference>
<name>A0ABW2ETD7_9BACI</name>
<dbReference type="CDD" id="cd06354">
    <property type="entry name" value="PBP1_PrnA-like"/>
    <property type="match status" value="1"/>
</dbReference>
<evidence type="ECO:0000256" key="1">
    <source>
        <dbReference type="ARBA" id="ARBA00004193"/>
    </source>
</evidence>
<protein>
    <submittedName>
        <fullName evidence="9">BMP family protein</fullName>
    </submittedName>
</protein>
<organism evidence="9 10">
    <name type="scientific">Halobacillus seohaensis</name>
    <dbReference type="NCBI Taxonomy" id="447421"/>
    <lineage>
        <taxon>Bacteria</taxon>
        <taxon>Bacillati</taxon>
        <taxon>Bacillota</taxon>
        <taxon>Bacilli</taxon>
        <taxon>Bacillales</taxon>
        <taxon>Bacillaceae</taxon>
        <taxon>Halobacillus</taxon>
    </lineage>
</organism>
<dbReference type="PANTHER" id="PTHR34296:SF2">
    <property type="entry name" value="ABC TRANSPORTER GUANOSINE-BINDING PROTEIN NUPN"/>
    <property type="match status" value="1"/>
</dbReference>
<keyword evidence="4 7" id="KW-0732">Signal</keyword>
<evidence type="ECO:0000313" key="9">
    <source>
        <dbReference type="EMBL" id="MFC7063662.1"/>
    </source>
</evidence>
<evidence type="ECO:0000259" key="8">
    <source>
        <dbReference type="Pfam" id="PF02608"/>
    </source>
</evidence>
<dbReference type="Pfam" id="PF02608">
    <property type="entry name" value="Bmp"/>
    <property type="match status" value="1"/>
</dbReference>
<feature type="domain" description="ABC transporter substrate-binding protein PnrA-like" evidence="8">
    <location>
        <begin position="41"/>
        <end position="312"/>
    </location>
</feature>
<accession>A0ABW2ETD7</accession>
<dbReference type="Proteomes" id="UP001596410">
    <property type="component" value="Unassembled WGS sequence"/>
</dbReference>
<gene>
    <name evidence="9" type="ORF">ACFQIC_17775</name>
</gene>
<proteinExistence type="inferred from homology"/>
<keyword evidence="6" id="KW-0449">Lipoprotein</keyword>
<keyword evidence="10" id="KW-1185">Reference proteome</keyword>
<dbReference type="PROSITE" id="PS51257">
    <property type="entry name" value="PROKAR_LIPOPROTEIN"/>
    <property type="match status" value="1"/>
</dbReference>
<dbReference type="PANTHER" id="PTHR34296">
    <property type="entry name" value="TRANSCRIPTIONAL ACTIVATOR PROTEIN MED"/>
    <property type="match status" value="1"/>
</dbReference>
<evidence type="ECO:0000256" key="2">
    <source>
        <dbReference type="ARBA" id="ARBA00008610"/>
    </source>
</evidence>
<dbReference type="InterPro" id="IPR003760">
    <property type="entry name" value="PnrA-like"/>
</dbReference>
<evidence type="ECO:0000256" key="6">
    <source>
        <dbReference type="ARBA" id="ARBA00023288"/>
    </source>
</evidence>
<evidence type="ECO:0000256" key="7">
    <source>
        <dbReference type="SAM" id="SignalP"/>
    </source>
</evidence>
<dbReference type="InterPro" id="IPR050957">
    <property type="entry name" value="BMP_lipoprotein"/>
</dbReference>
<feature type="chain" id="PRO_5046400190" evidence="7">
    <location>
        <begin position="28"/>
        <end position="318"/>
    </location>
</feature>
<feature type="signal peptide" evidence="7">
    <location>
        <begin position="1"/>
        <end position="27"/>
    </location>
</feature>
<comment type="caution">
    <text evidence="9">The sequence shown here is derived from an EMBL/GenBank/DDBJ whole genome shotgun (WGS) entry which is preliminary data.</text>
</comment>
<evidence type="ECO:0000256" key="3">
    <source>
        <dbReference type="ARBA" id="ARBA00022475"/>
    </source>
</evidence>
<sequence>MNFLFKYKWLGLLILCLALVACSNEEAQSSGSDDDISAGLLVTESGLGDDSFSDSAFQGLEQARNELGITFDYREPFDGDFEGHMEDLIDQGHNVIIGLGYASQGSINALAEVYPDQHFVLIDAVSEFDNVTSITFKEDEGSYLIGLLAGMKTESDVVGFVGGEKIEVVERFEKGFRDGVLEVNSEADVLAEYADTFNDDTKGEDLTLEMVEEGADYIFHAAGFTGVGVMKEAERQGVYAFGADSDQYYVAEDAVVSSMMKNVDVALYDVMSQLVQGETLEGGLKELGIAEEGVGLAPIRLINLSDEEQDRINEEVGQ</sequence>
<dbReference type="SUPFAM" id="SSF53822">
    <property type="entry name" value="Periplasmic binding protein-like I"/>
    <property type="match status" value="1"/>
</dbReference>
<dbReference type="RefSeq" id="WP_390217580.1">
    <property type="nucleotide sequence ID" value="NZ_JBHSZV010000051.1"/>
</dbReference>
<comment type="similarity">
    <text evidence="2">Belongs to the BMP lipoprotein family.</text>
</comment>